<evidence type="ECO:0000256" key="2">
    <source>
        <dbReference type="HAMAP-Rule" id="MF_00518"/>
    </source>
</evidence>
<keyword evidence="2" id="KW-0694">RNA-binding</keyword>
<dbReference type="AlphaFoldDB" id="H3NN88"/>
<dbReference type="STRING" id="883114.HMPREF9709_00799"/>
<proteinExistence type="inferred from homology"/>
<reference evidence="3 4" key="1">
    <citation type="submission" date="2012-01" db="EMBL/GenBank/DDBJ databases">
        <title>The Genome Sequence of Helcococcus kunzii ATCC 51366.</title>
        <authorList>
            <consortium name="The Broad Institute Genome Sequencing Platform"/>
            <person name="Earl A."/>
            <person name="Ward D."/>
            <person name="Feldgarden M."/>
            <person name="Gevers D."/>
            <person name="Huys G."/>
            <person name="Young S.K."/>
            <person name="Zeng Q."/>
            <person name="Gargeya S."/>
            <person name="Fitzgerald M."/>
            <person name="Haas B."/>
            <person name="Abouelleil A."/>
            <person name="Alvarado L."/>
            <person name="Arachchi H.M."/>
            <person name="Berlin A."/>
            <person name="Chapman S.B."/>
            <person name="Gearin G."/>
            <person name="Goldberg J."/>
            <person name="Griggs A."/>
            <person name="Gujja S."/>
            <person name="Hansen M."/>
            <person name="Heiman D."/>
            <person name="Howarth C."/>
            <person name="Larimer J."/>
            <person name="Lui A."/>
            <person name="MacDonald P.J.P."/>
            <person name="McCowen C."/>
            <person name="Montmayeur A."/>
            <person name="Murphy C."/>
            <person name="Neiman D."/>
            <person name="Pearson M."/>
            <person name="Priest M."/>
            <person name="Roberts A."/>
            <person name="Saif S."/>
            <person name="Shea T."/>
            <person name="Sisk P."/>
            <person name="Stolte C."/>
            <person name="Sykes S."/>
            <person name="Wortman J."/>
            <person name="Nusbaum C."/>
            <person name="Birren B."/>
        </authorList>
    </citation>
    <scope>NUCLEOTIDE SEQUENCE [LARGE SCALE GENOMIC DNA]</scope>
    <source>
        <strain evidence="3 4">ATCC 51366</strain>
    </source>
</reference>
<dbReference type="OrthoDB" id="9801395at2"/>
<evidence type="ECO:0000256" key="1">
    <source>
        <dbReference type="ARBA" id="ARBA00009673"/>
    </source>
</evidence>
<keyword evidence="4" id="KW-1185">Reference proteome</keyword>
<gene>
    <name evidence="2" type="primary">dtd</name>
    <name evidence="3" type="ORF">HMPREF9709_00799</name>
</gene>
<sequence>MRAIIQRVNSSKLYIDGEIYSQIKKGYLVLLAVSEDDEKKDLDYIVKKTLGLRIFEDENEKMNLSIKDVEGEIMIVSQFTLYGDARKGNRPNFMKSAKHEKAELMYNEFIELIKNEIEIVETGKFGANMDIELINNGPVTIQLDSSKIY</sequence>
<dbReference type="HAMAP" id="MF_00518">
    <property type="entry name" value="Deacylase_Dtd"/>
    <property type="match status" value="1"/>
</dbReference>
<dbReference type="InterPro" id="IPR003732">
    <property type="entry name" value="Daa-tRNA_deacyls_DTD"/>
</dbReference>
<dbReference type="RefSeq" id="WP_005398166.1">
    <property type="nucleotide sequence ID" value="NZ_JH601088.1"/>
</dbReference>
<evidence type="ECO:0000313" key="4">
    <source>
        <dbReference type="Proteomes" id="UP000004191"/>
    </source>
</evidence>
<comment type="caution">
    <text evidence="3">The sequence shown here is derived from an EMBL/GenBank/DDBJ whole genome shotgun (WGS) entry which is preliminary data.</text>
</comment>
<dbReference type="PANTHER" id="PTHR10472">
    <property type="entry name" value="D-TYROSYL-TRNA TYR DEACYLASE"/>
    <property type="match status" value="1"/>
</dbReference>
<dbReference type="Pfam" id="PF02580">
    <property type="entry name" value="Tyr_Deacylase"/>
    <property type="match status" value="1"/>
</dbReference>
<comment type="catalytic activity">
    <reaction evidence="2">
        <text>a D-aminoacyl-tRNA + H2O = a tRNA + a D-alpha-amino acid + H(+)</text>
        <dbReference type="Rhea" id="RHEA:13953"/>
        <dbReference type="Rhea" id="RHEA-COMP:10123"/>
        <dbReference type="Rhea" id="RHEA-COMP:10124"/>
        <dbReference type="ChEBI" id="CHEBI:15377"/>
        <dbReference type="ChEBI" id="CHEBI:15378"/>
        <dbReference type="ChEBI" id="CHEBI:59871"/>
        <dbReference type="ChEBI" id="CHEBI:78442"/>
        <dbReference type="ChEBI" id="CHEBI:79333"/>
        <dbReference type="EC" id="3.1.1.96"/>
    </reaction>
</comment>
<dbReference type="NCBIfam" id="TIGR00256">
    <property type="entry name" value="D-aminoacyl-tRNA deacylase"/>
    <property type="match status" value="1"/>
</dbReference>
<name>H3NN88_9FIRM</name>
<dbReference type="PANTHER" id="PTHR10472:SF5">
    <property type="entry name" value="D-AMINOACYL-TRNA DEACYLASE 1"/>
    <property type="match status" value="1"/>
</dbReference>
<dbReference type="Gene3D" id="3.50.80.10">
    <property type="entry name" value="D-tyrosyl-tRNA(Tyr) deacylase"/>
    <property type="match status" value="1"/>
</dbReference>
<feature type="short sequence motif" description="Gly-cisPro motif, important for rejection of L-amino acids" evidence="2">
    <location>
        <begin position="137"/>
        <end position="138"/>
    </location>
</feature>
<protein>
    <recommendedName>
        <fullName evidence="2">D-aminoacyl-tRNA deacylase</fullName>
        <shortName evidence="2">DTD</shortName>
        <ecNumber evidence="2">3.1.1.96</ecNumber>
    </recommendedName>
    <alternativeName>
        <fullName evidence="2">Gly-tRNA(Ala) deacylase</fullName>
        <ecNumber evidence="2">3.1.1.-</ecNumber>
    </alternativeName>
</protein>
<dbReference type="EC" id="3.1.1.96" evidence="2"/>
<comment type="function">
    <text evidence="2">An aminoacyl-tRNA editing enzyme that deacylates mischarged D-aminoacyl-tRNAs. Also deacylates mischarged glycyl-tRNA(Ala), protecting cells against glycine mischarging by AlaRS. Acts via tRNA-based rather than protein-based catalysis; rejects L-amino acids rather than detecting D-amino acids in the active site. By recycling D-aminoacyl-tRNA to D-amino acids and free tRNA molecules, this enzyme counteracts the toxicity associated with the formation of D-aminoacyl-tRNA entities in vivo and helps enforce protein L-homochirality.</text>
</comment>
<dbReference type="EC" id="3.1.1.-" evidence="2"/>
<dbReference type="PATRIC" id="fig|883114.3.peg.791"/>
<dbReference type="GeneID" id="96998798"/>
<accession>H3NN88</accession>
<keyword evidence="2" id="KW-0963">Cytoplasm</keyword>
<dbReference type="GO" id="GO:0106026">
    <property type="term" value="F:Gly-tRNA(Ala) deacylase activity"/>
    <property type="evidence" value="ECO:0007669"/>
    <property type="project" value="UniProtKB-UniRule"/>
</dbReference>
<dbReference type="CDD" id="cd00563">
    <property type="entry name" value="Dtyr_deacylase"/>
    <property type="match status" value="1"/>
</dbReference>
<dbReference type="GO" id="GO:0051500">
    <property type="term" value="F:D-tyrosyl-tRNA(Tyr) deacylase activity"/>
    <property type="evidence" value="ECO:0007669"/>
    <property type="project" value="TreeGrafter"/>
</dbReference>
<dbReference type="GO" id="GO:0000049">
    <property type="term" value="F:tRNA binding"/>
    <property type="evidence" value="ECO:0007669"/>
    <property type="project" value="UniProtKB-UniRule"/>
</dbReference>
<evidence type="ECO:0000313" key="3">
    <source>
        <dbReference type="EMBL" id="EHR34492.1"/>
    </source>
</evidence>
<keyword evidence="2" id="KW-0820">tRNA-binding</keyword>
<comment type="catalytic activity">
    <reaction evidence="2">
        <text>glycyl-tRNA(Ala) + H2O = tRNA(Ala) + glycine + H(+)</text>
        <dbReference type="Rhea" id="RHEA:53744"/>
        <dbReference type="Rhea" id="RHEA-COMP:9657"/>
        <dbReference type="Rhea" id="RHEA-COMP:13640"/>
        <dbReference type="ChEBI" id="CHEBI:15377"/>
        <dbReference type="ChEBI" id="CHEBI:15378"/>
        <dbReference type="ChEBI" id="CHEBI:57305"/>
        <dbReference type="ChEBI" id="CHEBI:78442"/>
        <dbReference type="ChEBI" id="CHEBI:78522"/>
    </reaction>
</comment>
<dbReference type="GO" id="GO:0005737">
    <property type="term" value="C:cytoplasm"/>
    <property type="evidence" value="ECO:0007669"/>
    <property type="project" value="UniProtKB-SubCell"/>
</dbReference>
<dbReference type="GO" id="GO:0019478">
    <property type="term" value="P:D-amino acid catabolic process"/>
    <property type="evidence" value="ECO:0007669"/>
    <property type="project" value="UniProtKB-UniRule"/>
</dbReference>
<dbReference type="EMBL" id="AGEI01000020">
    <property type="protein sequence ID" value="EHR34492.1"/>
    <property type="molecule type" value="Genomic_DNA"/>
</dbReference>
<dbReference type="eggNOG" id="COG1490">
    <property type="taxonomic scope" value="Bacteria"/>
</dbReference>
<dbReference type="HOGENOM" id="CLU_076901_1_0_9"/>
<comment type="subcellular location">
    <subcellularLocation>
        <location evidence="2">Cytoplasm</location>
    </subcellularLocation>
</comment>
<comment type="subunit">
    <text evidence="2">Homodimer.</text>
</comment>
<comment type="similarity">
    <text evidence="1 2">Belongs to the DTD family.</text>
</comment>
<keyword evidence="2" id="KW-0378">Hydrolase</keyword>
<dbReference type="FunFam" id="3.50.80.10:FF:000001">
    <property type="entry name" value="D-aminoacyl-tRNA deacylase"/>
    <property type="match status" value="1"/>
</dbReference>
<organism evidence="3 4">
    <name type="scientific">Helcococcus kunzii ATCC 51366</name>
    <dbReference type="NCBI Taxonomy" id="883114"/>
    <lineage>
        <taxon>Bacteria</taxon>
        <taxon>Bacillati</taxon>
        <taxon>Bacillota</taxon>
        <taxon>Tissierellia</taxon>
        <taxon>Tissierellales</taxon>
        <taxon>Peptoniphilaceae</taxon>
        <taxon>Helcococcus</taxon>
    </lineage>
</organism>
<comment type="domain">
    <text evidence="2">A Gly-cisPro motif from one monomer fits into the active site of the other monomer to allow specific chiral rejection of L-amino acids.</text>
</comment>
<dbReference type="Proteomes" id="UP000004191">
    <property type="component" value="Unassembled WGS sequence"/>
</dbReference>
<dbReference type="SUPFAM" id="SSF69500">
    <property type="entry name" value="DTD-like"/>
    <property type="match status" value="1"/>
</dbReference>
<dbReference type="InterPro" id="IPR023509">
    <property type="entry name" value="DTD-like_sf"/>
</dbReference>
<dbReference type="GO" id="GO:0043908">
    <property type="term" value="F:Ser(Gly)-tRNA(Ala) hydrolase activity"/>
    <property type="evidence" value="ECO:0007669"/>
    <property type="project" value="UniProtKB-UniRule"/>
</dbReference>